<dbReference type="AlphaFoldDB" id="A0ABD3PXJ3"/>
<dbReference type="Proteomes" id="UP001530315">
    <property type="component" value="Unassembled WGS sequence"/>
</dbReference>
<sequence length="305" mass="34240">MKMMMGGRGGAGDDDVLLREILVAFWKTTVGRIGGPDGFVLGDAWRFLKGCLQDYAASLVSGSRPFGPLKCPCCHDCLEWRMQRSPWTDAASCVNPRNPHRIGGRYARAVIQRASLFAKPGDVDFMDDSAIKFLEKWEDKSRDEILRSMEDFRPCPHCSSGGGSGEMPFMREMRIIQQRGRFRHARLSGPNKRKGENCRTPAEDGGNPSSTGILVSYFVYYFYCTGRSTQFDRGEHYTEVLQVLSAVLPSVLLPILSRMQSRKVRAMSRPEFCWACMRSRTRCLAYQCTAALPSAMRSEMAPCSP</sequence>
<reference evidence="1 2" key="1">
    <citation type="submission" date="2024-10" db="EMBL/GenBank/DDBJ databases">
        <title>Updated reference genomes for cyclostephanoid diatoms.</title>
        <authorList>
            <person name="Roberts W.R."/>
            <person name="Alverson A.J."/>
        </authorList>
    </citation>
    <scope>NUCLEOTIDE SEQUENCE [LARGE SCALE GENOMIC DNA]</scope>
    <source>
        <strain evidence="1 2">AJA276-08</strain>
    </source>
</reference>
<gene>
    <name evidence="1" type="ORF">ACHAW5_004764</name>
</gene>
<comment type="caution">
    <text evidence="1">The sequence shown here is derived from an EMBL/GenBank/DDBJ whole genome shotgun (WGS) entry which is preliminary data.</text>
</comment>
<name>A0ABD3PXJ3_9STRA</name>
<organism evidence="1 2">
    <name type="scientific">Stephanodiscus triporus</name>
    <dbReference type="NCBI Taxonomy" id="2934178"/>
    <lineage>
        <taxon>Eukaryota</taxon>
        <taxon>Sar</taxon>
        <taxon>Stramenopiles</taxon>
        <taxon>Ochrophyta</taxon>
        <taxon>Bacillariophyta</taxon>
        <taxon>Coscinodiscophyceae</taxon>
        <taxon>Thalassiosirophycidae</taxon>
        <taxon>Stephanodiscales</taxon>
        <taxon>Stephanodiscaceae</taxon>
        <taxon>Stephanodiscus</taxon>
    </lineage>
</organism>
<accession>A0ABD3PXJ3</accession>
<protein>
    <recommendedName>
        <fullName evidence="3">Thiol oxidase</fullName>
    </recommendedName>
</protein>
<evidence type="ECO:0000313" key="1">
    <source>
        <dbReference type="EMBL" id="KAL3792648.1"/>
    </source>
</evidence>
<evidence type="ECO:0000313" key="2">
    <source>
        <dbReference type="Proteomes" id="UP001530315"/>
    </source>
</evidence>
<keyword evidence="2" id="KW-1185">Reference proteome</keyword>
<dbReference type="EMBL" id="JALLAZ020000543">
    <property type="protein sequence ID" value="KAL3792648.1"/>
    <property type="molecule type" value="Genomic_DNA"/>
</dbReference>
<evidence type="ECO:0008006" key="3">
    <source>
        <dbReference type="Google" id="ProtNLM"/>
    </source>
</evidence>
<proteinExistence type="predicted"/>